<keyword evidence="8 13" id="KW-0406">Ion transport</keyword>
<dbReference type="AlphaFoldDB" id="A0A0B5CGH3"/>
<dbReference type="KEGG" id="nel:NELON_04065"/>
<evidence type="ECO:0000256" key="10">
    <source>
        <dbReference type="ARBA" id="ARBA00023303"/>
    </source>
</evidence>
<proteinExistence type="inferred from homology"/>
<comment type="function">
    <text evidence="13">Fluoride-specific ion channel. Important for reducing fluoride concentration in the cell, thus reducing its toxicity.</text>
</comment>
<feature type="transmembrane region" description="Helical" evidence="13">
    <location>
        <begin position="43"/>
        <end position="59"/>
    </location>
</feature>
<keyword evidence="3" id="KW-0997">Cell inner membrane</keyword>
<name>A0A0B5CGH3_NEIEG</name>
<evidence type="ECO:0000313" key="15">
    <source>
        <dbReference type="Proteomes" id="UP000031392"/>
    </source>
</evidence>
<dbReference type="HAMAP" id="MF_00454">
    <property type="entry name" value="FluC"/>
    <property type="match status" value="1"/>
</dbReference>
<dbReference type="GO" id="GO:0005886">
    <property type="term" value="C:plasma membrane"/>
    <property type="evidence" value="ECO:0007669"/>
    <property type="project" value="UniProtKB-SubCell"/>
</dbReference>
<comment type="catalytic activity">
    <reaction evidence="12">
        <text>fluoride(in) = fluoride(out)</text>
        <dbReference type="Rhea" id="RHEA:76159"/>
        <dbReference type="ChEBI" id="CHEBI:17051"/>
    </reaction>
    <physiologicalReaction direction="left-to-right" evidence="12">
        <dbReference type="Rhea" id="RHEA:76160"/>
    </physiologicalReaction>
</comment>
<gene>
    <name evidence="13" type="primary">fluC</name>
    <name evidence="13" type="synonym">crcB</name>
    <name evidence="14" type="ORF">NELON_04065</name>
</gene>
<evidence type="ECO:0000256" key="3">
    <source>
        <dbReference type="ARBA" id="ARBA00022519"/>
    </source>
</evidence>
<evidence type="ECO:0000256" key="4">
    <source>
        <dbReference type="ARBA" id="ARBA00022692"/>
    </source>
</evidence>
<dbReference type="RefSeq" id="WP_041961331.1">
    <property type="nucleotide sequence ID" value="NZ_CP007726.1"/>
</dbReference>
<keyword evidence="6 13" id="KW-1133">Transmembrane helix</keyword>
<comment type="similarity">
    <text evidence="11 13">Belongs to the fluoride channel Fluc/FEX (TC 1.A.43) family.</text>
</comment>
<organism evidence="14 15">
    <name type="scientific">Neisseria elongata subsp. glycolytica ATCC 29315</name>
    <dbReference type="NCBI Taxonomy" id="546263"/>
    <lineage>
        <taxon>Bacteria</taxon>
        <taxon>Pseudomonadati</taxon>
        <taxon>Pseudomonadota</taxon>
        <taxon>Betaproteobacteria</taxon>
        <taxon>Neisseriales</taxon>
        <taxon>Neisseriaceae</taxon>
        <taxon>Neisseria</taxon>
    </lineage>
</organism>
<keyword evidence="10 13" id="KW-0407">Ion channel</keyword>
<keyword evidence="5 13" id="KW-0479">Metal-binding</keyword>
<keyword evidence="9 13" id="KW-0472">Membrane</keyword>
<dbReference type="Proteomes" id="UP000031392">
    <property type="component" value="Chromosome"/>
</dbReference>
<dbReference type="GO" id="GO:0046872">
    <property type="term" value="F:metal ion binding"/>
    <property type="evidence" value="ECO:0007669"/>
    <property type="project" value="UniProtKB-KW"/>
</dbReference>
<reference evidence="14 15" key="2">
    <citation type="journal article" date="2015" name="PLoS Genet.">
        <title>Common Cell Shape Evolution of Two Nasopharyngeal Pathogens.</title>
        <authorList>
            <person name="Veyrier F.J."/>
            <person name="Biais N."/>
            <person name="Morales P."/>
            <person name="Belkacem N."/>
            <person name="Guilhen C."/>
            <person name="Ranjeva S."/>
            <person name="Sismeiro O."/>
            <person name="Pehau-Arnaudet G."/>
            <person name="Rocha E.P."/>
            <person name="Werts C."/>
            <person name="Taha M.K."/>
            <person name="Boneca I.G."/>
        </authorList>
    </citation>
    <scope>NUCLEOTIDE SEQUENCE [LARGE SCALE GENOMIC DNA]</scope>
    <source>
        <strain evidence="14 15">ATCC 29315</strain>
    </source>
</reference>
<evidence type="ECO:0000256" key="8">
    <source>
        <dbReference type="ARBA" id="ARBA00023065"/>
    </source>
</evidence>
<dbReference type="NCBIfam" id="TIGR00494">
    <property type="entry name" value="crcB"/>
    <property type="match status" value="1"/>
</dbReference>
<dbReference type="EMBL" id="CP007726">
    <property type="protein sequence ID" value="AJE18143.1"/>
    <property type="molecule type" value="Genomic_DNA"/>
</dbReference>
<keyword evidence="15" id="KW-1185">Reference proteome</keyword>
<evidence type="ECO:0000256" key="2">
    <source>
        <dbReference type="ARBA" id="ARBA00022475"/>
    </source>
</evidence>
<feature type="binding site" evidence="13">
    <location>
        <position position="79"/>
    </location>
    <ligand>
        <name>Na(+)</name>
        <dbReference type="ChEBI" id="CHEBI:29101"/>
        <note>structural</note>
    </ligand>
</feature>
<keyword evidence="4 13" id="KW-0812">Transmembrane</keyword>
<dbReference type="PATRIC" id="fig|546263.7.peg.859"/>
<comment type="activity regulation">
    <text evidence="13">Na(+) is not transported, but it plays an essential structural role and its presence is essential for fluoride channel function.</text>
</comment>
<evidence type="ECO:0000256" key="5">
    <source>
        <dbReference type="ARBA" id="ARBA00022723"/>
    </source>
</evidence>
<dbReference type="NCBIfam" id="NF010792">
    <property type="entry name" value="PRK14196.1"/>
    <property type="match status" value="1"/>
</dbReference>
<evidence type="ECO:0000256" key="11">
    <source>
        <dbReference type="ARBA" id="ARBA00035120"/>
    </source>
</evidence>
<dbReference type="InterPro" id="IPR003691">
    <property type="entry name" value="FluC"/>
</dbReference>
<evidence type="ECO:0000313" key="14">
    <source>
        <dbReference type="EMBL" id="AJE18143.1"/>
    </source>
</evidence>
<reference evidence="15" key="1">
    <citation type="submission" date="2014-05" db="EMBL/GenBank/DDBJ databases">
        <title>Complete Genome sequence of Neisseria elongata subsp. glycolytica.</title>
        <authorList>
            <person name="Veyrier F.J."/>
            <person name="Taha M.-K."/>
        </authorList>
    </citation>
    <scope>NUCLEOTIDE SEQUENCE [LARGE SCALE GENOMIC DNA]</scope>
    <source>
        <strain evidence="15">ATCC 29315</strain>
    </source>
</reference>
<dbReference type="GO" id="GO:0140114">
    <property type="term" value="P:cellular detoxification of fluoride"/>
    <property type="evidence" value="ECO:0007669"/>
    <property type="project" value="UniProtKB-UniRule"/>
</dbReference>
<keyword evidence="2 13" id="KW-1003">Cell membrane</keyword>
<evidence type="ECO:0000256" key="12">
    <source>
        <dbReference type="ARBA" id="ARBA00035585"/>
    </source>
</evidence>
<evidence type="ECO:0000256" key="7">
    <source>
        <dbReference type="ARBA" id="ARBA00023053"/>
    </source>
</evidence>
<feature type="binding site" evidence="13">
    <location>
        <position position="82"/>
    </location>
    <ligand>
        <name>Na(+)</name>
        <dbReference type="ChEBI" id="CHEBI:29101"/>
        <note>structural</note>
    </ligand>
</feature>
<comment type="subcellular location">
    <subcellularLocation>
        <location evidence="1 13">Cell membrane</location>
        <topology evidence="1 13">Multi-pass membrane protein</topology>
    </subcellularLocation>
</comment>
<dbReference type="Pfam" id="PF02537">
    <property type="entry name" value="CRCB"/>
    <property type="match status" value="1"/>
</dbReference>
<evidence type="ECO:0000256" key="1">
    <source>
        <dbReference type="ARBA" id="ARBA00004651"/>
    </source>
</evidence>
<evidence type="ECO:0000256" key="6">
    <source>
        <dbReference type="ARBA" id="ARBA00022989"/>
    </source>
</evidence>
<dbReference type="GO" id="GO:0062054">
    <property type="term" value="F:fluoride channel activity"/>
    <property type="evidence" value="ECO:0007669"/>
    <property type="project" value="UniProtKB-UniRule"/>
</dbReference>
<dbReference type="HOGENOM" id="CLU_114342_3_3_4"/>
<keyword evidence="7 13" id="KW-0915">Sodium</keyword>
<protein>
    <recommendedName>
        <fullName evidence="13">Fluoride-specific ion channel FluC</fullName>
    </recommendedName>
</protein>
<keyword evidence="13" id="KW-0813">Transport</keyword>
<sequence length="133" mass="14160">MKLPFFAALSAVVCGAAFGAAARWLLALWLDTPDQPFSRATLSANWIGALLIGLAAGLADSLPDLPPYWKLWLITGLLGSLTTFSGFSLEIVAMLQQQRYSAAVLTILLHLGGSLLFTAGGLFLVRLLHHPAV</sequence>
<evidence type="ECO:0000256" key="13">
    <source>
        <dbReference type="HAMAP-Rule" id="MF_00454"/>
    </source>
</evidence>
<feature type="transmembrane region" description="Helical" evidence="13">
    <location>
        <begin position="100"/>
        <end position="125"/>
    </location>
</feature>
<evidence type="ECO:0000256" key="9">
    <source>
        <dbReference type="ARBA" id="ARBA00023136"/>
    </source>
</evidence>
<dbReference type="PANTHER" id="PTHR28259:SF1">
    <property type="entry name" value="FLUORIDE EXPORT PROTEIN 1-RELATED"/>
    <property type="match status" value="1"/>
</dbReference>
<dbReference type="PANTHER" id="PTHR28259">
    <property type="entry name" value="FLUORIDE EXPORT PROTEIN 1-RELATED"/>
    <property type="match status" value="1"/>
</dbReference>
<feature type="transmembrane region" description="Helical" evidence="13">
    <location>
        <begin position="71"/>
        <end position="94"/>
    </location>
</feature>
<accession>A0A0B5CGH3</accession>